<dbReference type="InterPro" id="IPR051401">
    <property type="entry name" value="GtrA_CellWall_Glycosyl"/>
</dbReference>
<dbReference type="EMBL" id="FO203522">
    <property type="protein sequence ID" value="CCO23193.1"/>
    <property type="molecule type" value="Genomic_DNA"/>
</dbReference>
<protein>
    <recommendedName>
        <fullName evidence="7">GtrA/DPMS transmembrane domain-containing protein</fullName>
    </recommendedName>
</protein>
<evidence type="ECO:0000256" key="2">
    <source>
        <dbReference type="ARBA" id="ARBA00009399"/>
    </source>
</evidence>
<gene>
    <name evidence="8" type="ORF">DESAM_20906</name>
</gene>
<evidence type="ECO:0000256" key="5">
    <source>
        <dbReference type="ARBA" id="ARBA00023136"/>
    </source>
</evidence>
<reference evidence="8 9" key="1">
    <citation type="submission" date="2012-10" db="EMBL/GenBank/DDBJ databases">
        <authorList>
            <person name="Genoscope - CEA"/>
        </authorList>
    </citation>
    <scope>NUCLEOTIDE SEQUENCE [LARGE SCALE GENOMIC DNA]</scope>
    <source>
        <strain evidence="9">AM13 / DSM 14728</strain>
    </source>
</reference>
<feature type="transmembrane region" description="Helical" evidence="6">
    <location>
        <begin position="7"/>
        <end position="30"/>
    </location>
</feature>
<dbReference type="PATRIC" id="fig|1121451.3.peg.1175"/>
<keyword evidence="5 6" id="KW-0472">Membrane</keyword>
<evidence type="ECO:0000259" key="7">
    <source>
        <dbReference type="Pfam" id="PF04138"/>
    </source>
</evidence>
<feature type="transmembrane region" description="Helical" evidence="6">
    <location>
        <begin position="101"/>
        <end position="124"/>
    </location>
</feature>
<feature type="transmembrane region" description="Helical" evidence="6">
    <location>
        <begin position="36"/>
        <end position="53"/>
    </location>
</feature>
<evidence type="ECO:0000256" key="3">
    <source>
        <dbReference type="ARBA" id="ARBA00022692"/>
    </source>
</evidence>
<dbReference type="eggNOG" id="COG2246">
    <property type="taxonomic scope" value="Bacteria"/>
</dbReference>
<keyword evidence="4 6" id="KW-1133">Transmembrane helix</keyword>
<sequence>MLSKSRFLRFCCIGGLGFIIDTGITYGLVWIGMSSLTARIPAILVALTICYHYHHGFTFRKTGKAPWKGWYKFALSNAAGSLINYGAYAAVLFFYPSAPLIIPLIAGSGVAMVANYIMSACYVFR</sequence>
<comment type="subcellular location">
    <subcellularLocation>
        <location evidence="1">Membrane</location>
        <topology evidence="1">Multi-pass membrane protein</topology>
    </subcellularLocation>
</comment>
<accession>L0R8V4</accession>
<dbReference type="KEGG" id="dhy:DESAM_20906"/>
<dbReference type="Pfam" id="PF04138">
    <property type="entry name" value="GtrA_DPMS_TM"/>
    <property type="match status" value="1"/>
</dbReference>
<feature type="transmembrane region" description="Helical" evidence="6">
    <location>
        <begin position="74"/>
        <end position="95"/>
    </location>
</feature>
<dbReference type="PANTHER" id="PTHR38459">
    <property type="entry name" value="PROPHAGE BACTOPRENOL-LINKED GLUCOSE TRANSLOCASE HOMOLOG"/>
    <property type="match status" value="1"/>
</dbReference>
<dbReference type="GO" id="GO:0000271">
    <property type="term" value="P:polysaccharide biosynthetic process"/>
    <property type="evidence" value="ECO:0007669"/>
    <property type="project" value="InterPro"/>
</dbReference>
<organism evidence="8 9">
    <name type="scientific">Maridesulfovibrio hydrothermalis AM13 = DSM 14728</name>
    <dbReference type="NCBI Taxonomy" id="1121451"/>
    <lineage>
        <taxon>Bacteria</taxon>
        <taxon>Pseudomonadati</taxon>
        <taxon>Thermodesulfobacteriota</taxon>
        <taxon>Desulfovibrionia</taxon>
        <taxon>Desulfovibrionales</taxon>
        <taxon>Desulfovibrionaceae</taxon>
        <taxon>Maridesulfovibrio</taxon>
    </lineage>
</organism>
<evidence type="ECO:0000313" key="8">
    <source>
        <dbReference type="EMBL" id="CCO23193.1"/>
    </source>
</evidence>
<evidence type="ECO:0000256" key="1">
    <source>
        <dbReference type="ARBA" id="ARBA00004141"/>
    </source>
</evidence>
<evidence type="ECO:0000256" key="6">
    <source>
        <dbReference type="SAM" id="Phobius"/>
    </source>
</evidence>
<dbReference type="PANTHER" id="PTHR38459:SF1">
    <property type="entry name" value="PROPHAGE BACTOPRENOL-LINKED GLUCOSE TRANSLOCASE HOMOLOG"/>
    <property type="match status" value="1"/>
</dbReference>
<keyword evidence="3 6" id="KW-0812">Transmembrane</keyword>
<keyword evidence="9" id="KW-1185">Reference proteome</keyword>
<proteinExistence type="inferred from homology"/>
<dbReference type="GO" id="GO:0005886">
    <property type="term" value="C:plasma membrane"/>
    <property type="evidence" value="ECO:0007669"/>
    <property type="project" value="TreeGrafter"/>
</dbReference>
<evidence type="ECO:0000313" key="9">
    <source>
        <dbReference type="Proteomes" id="UP000010808"/>
    </source>
</evidence>
<dbReference type="AlphaFoldDB" id="L0R8V4"/>
<dbReference type="InterPro" id="IPR007267">
    <property type="entry name" value="GtrA_DPMS_TM"/>
</dbReference>
<dbReference type="RefSeq" id="WP_015335798.1">
    <property type="nucleotide sequence ID" value="NC_020055.1"/>
</dbReference>
<name>L0R8V4_9BACT</name>
<dbReference type="STRING" id="1121451.DESAM_20906"/>
<evidence type="ECO:0000256" key="4">
    <source>
        <dbReference type="ARBA" id="ARBA00022989"/>
    </source>
</evidence>
<comment type="similarity">
    <text evidence="2">Belongs to the GtrA family.</text>
</comment>
<dbReference type="HOGENOM" id="CLU_083873_7_0_7"/>
<dbReference type="OrthoDB" id="5457581at2"/>
<dbReference type="Proteomes" id="UP000010808">
    <property type="component" value="Chromosome"/>
</dbReference>
<feature type="domain" description="GtrA/DPMS transmembrane" evidence="7">
    <location>
        <begin position="9"/>
        <end position="124"/>
    </location>
</feature>